<protein>
    <submittedName>
        <fullName evidence="6">DNA-binding transcriptional regulator</fullName>
    </submittedName>
</protein>
<evidence type="ECO:0000313" key="7">
    <source>
        <dbReference type="Proteomes" id="UP000523795"/>
    </source>
</evidence>
<proteinExistence type="inferred from homology"/>
<reference evidence="6 7" key="1">
    <citation type="submission" date="2020-04" db="EMBL/GenBank/DDBJ databases">
        <authorList>
            <person name="Liu S."/>
        </authorList>
    </citation>
    <scope>NUCLEOTIDE SEQUENCE [LARGE SCALE GENOMIC DNA]</scope>
    <source>
        <strain evidence="6 7">CGMCC 1.15091</strain>
    </source>
</reference>
<feature type="non-terminal residue" evidence="6">
    <location>
        <position position="1"/>
    </location>
</feature>
<dbReference type="PANTHER" id="PTHR34294:SF1">
    <property type="entry name" value="TRANSCRIPTIONAL REGULATOR LSRR"/>
    <property type="match status" value="1"/>
</dbReference>
<dbReference type="InterPro" id="IPR037171">
    <property type="entry name" value="NagB/RpiA_transferase-like"/>
</dbReference>
<evidence type="ECO:0000256" key="2">
    <source>
        <dbReference type="ARBA" id="ARBA00023015"/>
    </source>
</evidence>
<keyword evidence="4" id="KW-0804">Transcription</keyword>
<evidence type="ECO:0000313" key="6">
    <source>
        <dbReference type="EMBL" id="NKX51725.1"/>
    </source>
</evidence>
<evidence type="ECO:0000259" key="5">
    <source>
        <dbReference type="Pfam" id="PF04198"/>
    </source>
</evidence>
<evidence type="ECO:0000256" key="4">
    <source>
        <dbReference type="ARBA" id="ARBA00023163"/>
    </source>
</evidence>
<dbReference type="InterPro" id="IPR007324">
    <property type="entry name" value="Sugar-bd_dom_put"/>
</dbReference>
<accession>A0ABX1JU77</accession>
<dbReference type="PANTHER" id="PTHR34294">
    <property type="entry name" value="TRANSCRIPTIONAL REGULATOR-RELATED"/>
    <property type="match status" value="1"/>
</dbReference>
<dbReference type="Gene3D" id="3.40.50.1360">
    <property type="match status" value="1"/>
</dbReference>
<keyword evidence="2" id="KW-0805">Transcription regulation</keyword>
<dbReference type="Pfam" id="PF04198">
    <property type="entry name" value="Sugar-bind"/>
    <property type="match status" value="1"/>
</dbReference>
<comment type="caution">
    <text evidence="6">The sequence shown here is derived from an EMBL/GenBank/DDBJ whole genome shotgun (WGS) entry which is preliminary data.</text>
</comment>
<gene>
    <name evidence="6" type="ORF">HER39_14365</name>
</gene>
<dbReference type="EMBL" id="JAAZSR010000292">
    <property type="protein sequence ID" value="NKX51725.1"/>
    <property type="molecule type" value="Genomic_DNA"/>
</dbReference>
<sequence length="199" mass="21007">DSDVFGLTSGRTVNALARSLRYLPRCEVVQLAGIAGPIQETGIETIRRVSAVAGTTPWTIYAPLIVSDAATAQGLRRQHELVGTFAQFERVTAAVVAVGSWPPPDSQMVENPALGAEERDALVARGVRAEVCATLVDDQGRVIGDVDDRCIAIPGQQLRRIPHVIAVAGGEAKTQAIRAVPASGLVHSLITDASTARRL</sequence>
<feature type="domain" description="Sugar-binding" evidence="5">
    <location>
        <begin position="2"/>
        <end position="199"/>
    </location>
</feature>
<keyword evidence="3 6" id="KW-0238">DNA-binding</keyword>
<name>A0ABX1JU77_9MICC</name>
<dbReference type="SUPFAM" id="SSF100950">
    <property type="entry name" value="NagB/RpiA/CoA transferase-like"/>
    <property type="match status" value="1"/>
</dbReference>
<organism evidence="6 7">
    <name type="scientific">Arthrobacter deserti</name>
    <dbReference type="NCBI Taxonomy" id="1742687"/>
    <lineage>
        <taxon>Bacteria</taxon>
        <taxon>Bacillati</taxon>
        <taxon>Actinomycetota</taxon>
        <taxon>Actinomycetes</taxon>
        <taxon>Micrococcales</taxon>
        <taxon>Micrococcaceae</taxon>
        <taxon>Arthrobacter</taxon>
    </lineage>
</organism>
<dbReference type="Proteomes" id="UP000523795">
    <property type="component" value="Unassembled WGS sequence"/>
</dbReference>
<evidence type="ECO:0000256" key="3">
    <source>
        <dbReference type="ARBA" id="ARBA00023125"/>
    </source>
</evidence>
<comment type="similarity">
    <text evidence="1">Belongs to the SorC transcriptional regulatory family.</text>
</comment>
<feature type="non-terminal residue" evidence="6">
    <location>
        <position position="199"/>
    </location>
</feature>
<dbReference type="InterPro" id="IPR051054">
    <property type="entry name" value="SorC_transcr_regulators"/>
</dbReference>
<keyword evidence="7" id="KW-1185">Reference proteome</keyword>
<dbReference type="GO" id="GO:0003677">
    <property type="term" value="F:DNA binding"/>
    <property type="evidence" value="ECO:0007669"/>
    <property type="project" value="UniProtKB-KW"/>
</dbReference>
<evidence type="ECO:0000256" key="1">
    <source>
        <dbReference type="ARBA" id="ARBA00010466"/>
    </source>
</evidence>